<dbReference type="RefSeq" id="WP_142933787.1">
    <property type="nucleotide sequence ID" value="NZ_FXTM01000002.1"/>
</dbReference>
<evidence type="ECO:0000313" key="3">
    <source>
        <dbReference type="Proteomes" id="UP000317315"/>
    </source>
</evidence>
<evidence type="ECO:0000313" key="2">
    <source>
        <dbReference type="EMBL" id="SMO38181.1"/>
    </source>
</evidence>
<sequence>MRKLIALTGVFLLSATAGANAITISAGGGAWRENPEGWIEYKSDSVQGTGVSSKTHVDVDDDLNLGTETKGEGWFKISDIPIPLFPDVKVQYTGMKFTGSGVVNSSFTFGKITVPTKSYVESKLRANQVDVTLTYSIPFLRKATSGRVSANWGVNVKVIDGYVRVKYRSTAGNGEDSKSATIPVPMVHLDGEIRPIDLVGLELSGNFVGYGGSKFYETEAELKVYPIKHTFLGVGYRYQRLKIDDISDVSSDLKVKGVFAEAGIRF</sequence>
<feature type="signal peptide" evidence="1">
    <location>
        <begin position="1"/>
        <end position="21"/>
    </location>
</feature>
<feature type="chain" id="PRO_5022231520" evidence="1">
    <location>
        <begin position="22"/>
        <end position="266"/>
    </location>
</feature>
<dbReference type="InterPro" id="IPR026387">
    <property type="entry name" value="OMP_w_GlyGly"/>
</dbReference>
<accession>A0A521ATX0</accession>
<protein>
    <submittedName>
        <fullName evidence="2">Outer membrane protein</fullName>
    </submittedName>
</protein>
<name>A0A521ATX0_9BACT</name>
<evidence type="ECO:0000256" key="1">
    <source>
        <dbReference type="SAM" id="SignalP"/>
    </source>
</evidence>
<dbReference type="OrthoDB" id="11310at2"/>
<organism evidence="2 3">
    <name type="scientific">Balnearium lithotrophicum</name>
    <dbReference type="NCBI Taxonomy" id="223788"/>
    <lineage>
        <taxon>Bacteria</taxon>
        <taxon>Pseudomonadati</taxon>
        <taxon>Aquificota</taxon>
        <taxon>Aquificia</taxon>
        <taxon>Desulfurobacteriales</taxon>
        <taxon>Desulfurobacteriaceae</taxon>
        <taxon>Balnearium</taxon>
    </lineage>
</organism>
<reference evidence="2 3" key="1">
    <citation type="submission" date="2017-05" db="EMBL/GenBank/DDBJ databases">
        <authorList>
            <person name="Varghese N."/>
            <person name="Submissions S."/>
        </authorList>
    </citation>
    <scope>NUCLEOTIDE SEQUENCE [LARGE SCALE GENOMIC DNA]</scope>
    <source>
        <strain evidence="2 3">DSM 16304</strain>
    </source>
</reference>
<keyword evidence="3" id="KW-1185">Reference proteome</keyword>
<proteinExistence type="predicted"/>
<keyword evidence="1" id="KW-0732">Signal</keyword>
<dbReference type="EMBL" id="FXTM01000002">
    <property type="protein sequence ID" value="SMO38181.1"/>
    <property type="molecule type" value="Genomic_DNA"/>
</dbReference>
<dbReference type="NCBIfam" id="TIGR04219">
    <property type="entry name" value="OMP_w_GlyGly"/>
    <property type="match status" value="1"/>
</dbReference>
<gene>
    <name evidence="2" type="ORF">SAMN06269117_102118</name>
</gene>
<dbReference type="AlphaFoldDB" id="A0A521ATX0"/>
<dbReference type="Proteomes" id="UP000317315">
    <property type="component" value="Unassembled WGS sequence"/>
</dbReference>